<dbReference type="AlphaFoldDB" id="A0A3M6TCA0"/>
<protein>
    <submittedName>
        <fullName evidence="3">Uncharacterized protein</fullName>
    </submittedName>
</protein>
<comment type="caution">
    <text evidence="3">The sequence shown here is derived from an EMBL/GenBank/DDBJ whole genome shotgun (WGS) entry which is preliminary data.</text>
</comment>
<keyword evidence="4" id="KW-1185">Reference proteome</keyword>
<reference evidence="3 4" key="1">
    <citation type="journal article" date="2018" name="Sci. Rep.">
        <title>Comparative analysis of the Pocillopora damicornis genome highlights role of immune system in coral evolution.</title>
        <authorList>
            <person name="Cunning R."/>
            <person name="Bay R.A."/>
            <person name="Gillette P."/>
            <person name="Baker A.C."/>
            <person name="Traylor-Knowles N."/>
        </authorList>
    </citation>
    <scope>NUCLEOTIDE SEQUENCE [LARGE SCALE GENOMIC DNA]</scope>
    <source>
        <strain evidence="3">RSMAS</strain>
        <tissue evidence="3">Whole animal</tissue>
    </source>
</reference>
<organism evidence="3 4">
    <name type="scientific">Pocillopora damicornis</name>
    <name type="common">Cauliflower coral</name>
    <name type="synonym">Millepora damicornis</name>
    <dbReference type="NCBI Taxonomy" id="46731"/>
    <lineage>
        <taxon>Eukaryota</taxon>
        <taxon>Metazoa</taxon>
        <taxon>Cnidaria</taxon>
        <taxon>Anthozoa</taxon>
        <taxon>Hexacorallia</taxon>
        <taxon>Scleractinia</taxon>
        <taxon>Astrocoeniina</taxon>
        <taxon>Pocilloporidae</taxon>
        <taxon>Pocillopora</taxon>
    </lineage>
</organism>
<evidence type="ECO:0000256" key="2">
    <source>
        <dbReference type="SAM" id="MobiDB-lite"/>
    </source>
</evidence>
<feature type="coiled-coil region" evidence="1">
    <location>
        <begin position="225"/>
        <end position="252"/>
    </location>
</feature>
<evidence type="ECO:0000256" key="1">
    <source>
        <dbReference type="SAM" id="Coils"/>
    </source>
</evidence>
<dbReference type="EMBL" id="RCHS01003884">
    <property type="protein sequence ID" value="RMX39047.1"/>
    <property type="molecule type" value="Genomic_DNA"/>
</dbReference>
<feature type="compositionally biased region" description="Low complexity" evidence="2">
    <location>
        <begin position="959"/>
        <end position="970"/>
    </location>
</feature>
<evidence type="ECO:0000313" key="4">
    <source>
        <dbReference type="Proteomes" id="UP000275408"/>
    </source>
</evidence>
<name>A0A3M6TCA0_POCDA</name>
<gene>
    <name evidence="3" type="ORF">pdam_00017607</name>
</gene>
<keyword evidence="1" id="KW-0175">Coiled coil</keyword>
<evidence type="ECO:0000313" key="3">
    <source>
        <dbReference type="EMBL" id="RMX39047.1"/>
    </source>
</evidence>
<sequence length="976" mass="110233">MTTVLDDRDLLLKNPHQSSIAASRRLRRESGFLKSCVQSRTSKLLPNVNAISNDENVDTQHNESKNCIRTQGTVYFSDSELNSPDQNRNQVGKGKPAIESVNGATYNLQIQIRDSGIVLIGDNNNIDFRQPSGKDMRSMTDNHVIVGDRNEIKEPYDMPSPGVAPQLVKVFKQMASIVDKLHPLRDKGKWNEFDQTLNQLQSEYESLPEINCFLVLERCVGLTYRKRLEKARKFAEDALQIVNSELDGLSREILHLLAHVALASIFRREGQEGKKLGCASDCLENAKQSGEKLRGINLTIPIYALGLLDYEQGRLYSEFAEMKPNAESAKTEARRLLGLSIDFCRNLSHENRLYTARQHFALLDMARLSIPNSCASKNSSVTKTKKFLEEFRRSHNQVKDTPVAANIKYFMMESKLCFHAGNYCRAREHAGKALNIAKQYGFELEIGPAQDQVDLCIFRVSQAKLQVKNNARRHNDEDTVSRNRDNQLQQSREGFHPIWSKLEVVRKMFLMNQRGSRGEALNGTANAQKKNTNANINICSARFVNIGNENTINIQATGGRFDAISVVYATEEQGKQTSINQESQVGSPAHKNIISDMVLLGEGNKIYLSNIDQMILVDLQGNVTQVFPLVPEILQLPLRGVDSRSQRLFDVMVEIINILYPLRDRGKWQEFEYALGKLNFKYKLYSEIQCFLLIEDGVRLTYQKQLEKAKTLAKAAVSIIDNSELNEALRNVLIVLANVASASIFRRQPKRKLGKAFKCLEKAKESAVKLKGLNLTIPKFALAILTHEQGRCNMEFAKIKSKDCIRAEAQRFLGLSIDWFRDLSSENLYSARQCFALIYLASLALPSSMATSQEGNRQIIPKKDSSRAQKLLCEFDRSTQLLDEIPIAAGIKNAMTRSELCFLKKNYFKAREYGCQALQIAQEYGFELETVLAQNNLNQICRYSAYRVPKTSKLQEKATSSSYTCSSTDSDPQRAS</sequence>
<dbReference type="OrthoDB" id="10392044at2759"/>
<feature type="region of interest" description="Disordered" evidence="2">
    <location>
        <begin position="955"/>
        <end position="976"/>
    </location>
</feature>
<proteinExistence type="predicted"/>
<dbReference type="Proteomes" id="UP000275408">
    <property type="component" value="Unassembled WGS sequence"/>
</dbReference>
<accession>A0A3M6TCA0</accession>